<sequence>MKEIEHPPHAASLLESMRSIGYTLESALADILDNSLSANAKNISVEFRFHDEPYIAIIDDGSGMSATVLENAMRHGSTNPLDIRSHDDMGRYGLGLKTSSLSQCRRMTVVSKQGGVITGYCWDLDVVINRKSWVMLELGEEDLESIPHINTLAESGSGTIVLWQKLDKLIAGEPSVEAALTGKMNHARDHLSLVFHRFLSKEDKKPRVSIAINGSKLPPVDPFLIEHQATQHLDQESFSVDGAKVIIKPFIIPHYSKLSIKEIQIAGGDDGIRNHQGFYIYRNRRLIIWGTWFRLARKDELSKLARVRVDIPNSLDHLWTLDIKKSAAHPPDVVRRNLKRTIDRIRAVSGRTITFRGRVLEKNIFFSTWNEVIDRGGVRFDINREHPLVKEFQRGLSDKQTLGLFDTVLKAIEGSFPADALYSHMASDMKPEFGGEYLECQLRDMAHTLFEGLDLGSPVRLHMLSTLHVIEPFSLYPTLTKGIVEELQGFESEK</sequence>
<dbReference type="Pfam" id="PF13589">
    <property type="entry name" value="HATPase_c_3"/>
    <property type="match status" value="1"/>
</dbReference>
<dbReference type="InterPro" id="IPR036890">
    <property type="entry name" value="HATPase_C_sf"/>
</dbReference>
<reference evidence="1 2" key="1">
    <citation type="submission" date="2020-10" db="EMBL/GenBank/DDBJ databases">
        <title>Complete genome sequence of a novel Pseudomonas fluorescens strain isolated from the flower of kumarahou (Pomaderris kumeraho).</title>
        <authorList>
            <person name="Summers M.C."/>
            <person name="Nowak V."/>
            <person name="Fairhurst M.J."/>
            <person name="Owen J.G."/>
            <person name="Gerth M.L."/>
            <person name="Patrick W.M."/>
        </authorList>
    </citation>
    <scope>NUCLEOTIDE SEQUENCE [LARGE SCALE GENOMIC DNA]</scope>
    <source>
        <strain evidence="1 2">KF1</strain>
    </source>
</reference>
<keyword evidence="1" id="KW-0067">ATP-binding</keyword>
<dbReference type="Gene3D" id="3.30.565.10">
    <property type="entry name" value="Histidine kinase-like ATPase, C-terminal domain"/>
    <property type="match status" value="1"/>
</dbReference>
<organism evidence="1 2">
    <name type="scientific">Pseudomonas fluorescens</name>
    <dbReference type="NCBI Taxonomy" id="294"/>
    <lineage>
        <taxon>Bacteria</taxon>
        <taxon>Pseudomonadati</taxon>
        <taxon>Pseudomonadota</taxon>
        <taxon>Gammaproteobacteria</taxon>
        <taxon>Pseudomonadales</taxon>
        <taxon>Pseudomonadaceae</taxon>
        <taxon>Pseudomonas</taxon>
    </lineage>
</organism>
<dbReference type="Proteomes" id="UP000593833">
    <property type="component" value="Chromosome"/>
</dbReference>
<dbReference type="GO" id="GO:0005524">
    <property type="term" value="F:ATP binding"/>
    <property type="evidence" value="ECO:0007669"/>
    <property type="project" value="UniProtKB-KW"/>
</dbReference>
<dbReference type="EMBL" id="CP063233">
    <property type="protein sequence ID" value="QOU03958.1"/>
    <property type="molecule type" value="Genomic_DNA"/>
</dbReference>
<proteinExistence type="predicted"/>
<protein>
    <submittedName>
        <fullName evidence="1">ATP-binding protein</fullName>
    </submittedName>
</protein>
<accession>A0A7M2J622</accession>
<name>A0A7M2J622_PSEFL</name>
<dbReference type="RefSeq" id="WP_193689736.1">
    <property type="nucleotide sequence ID" value="NZ_CP063233.1"/>
</dbReference>
<evidence type="ECO:0000313" key="1">
    <source>
        <dbReference type="EMBL" id="QOU03958.1"/>
    </source>
</evidence>
<keyword evidence="1" id="KW-0547">Nucleotide-binding</keyword>
<evidence type="ECO:0000313" key="2">
    <source>
        <dbReference type="Proteomes" id="UP000593833"/>
    </source>
</evidence>
<dbReference type="SUPFAM" id="SSF55874">
    <property type="entry name" value="ATPase domain of HSP90 chaperone/DNA topoisomerase II/histidine kinase"/>
    <property type="match status" value="1"/>
</dbReference>
<dbReference type="AlphaFoldDB" id="A0A7M2J622"/>
<gene>
    <name evidence="1" type="ORF">IM720_25160</name>
</gene>